<name>A1CBS6_ASPCL</name>
<proteinExistence type="predicted"/>
<dbReference type="GeneID" id="4706638"/>
<dbReference type="KEGG" id="act:ACLA_016400"/>
<accession>A1CBS6</accession>
<dbReference type="RefSeq" id="XP_001274620.1">
    <property type="nucleotide sequence ID" value="XM_001274619.1"/>
</dbReference>
<dbReference type="EMBL" id="DS027049">
    <property type="protein sequence ID" value="EAW13194.1"/>
    <property type="molecule type" value="Genomic_DNA"/>
</dbReference>
<organism evidence="1 2">
    <name type="scientific">Aspergillus clavatus (strain ATCC 1007 / CBS 513.65 / DSM 816 / NCTC 3887 / NRRL 1 / QM 1276 / 107)</name>
    <dbReference type="NCBI Taxonomy" id="344612"/>
    <lineage>
        <taxon>Eukaryota</taxon>
        <taxon>Fungi</taxon>
        <taxon>Dikarya</taxon>
        <taxon>Ascomycota</taxon>
        <taxon>Pezizomycotina</taxon>
        <taxon>Eurotiomycetes</taxon>
        <taxon>Eurotiomycetidae</taxon>
        <taxon>Eurotiales</taxon>
        <taxon>Aspergillaceae</taxon>
        <taxon>Aspergillus</taxon>
        <taxon>Aspergillus subgen. Fumigati</taxon>
    </lineage>
</organism>
<dbReference type="HOGENOM" id="CLU_2903769_0_0_1"/>
<dbReference type="Proteomes" id="UP000006701">
    <property type="component" value="Unassembled WGS sequence"/>
</dbReference>
<dbReference type="VEuPathDB" id="FungiDB:ACLA_016400"/>
<evidence type="ECO:0000313" key="1">
    <source>
        <dbReference type="EMBL" id="EAW13194.1"/>
    </source>
</evidence>
<protein>
    <submittedName>
        <fullName evidence="1">Uncharacterized protein</fullName>
    </submittedName>
</protein>
<evidence type="ECO:0000313" key="2">
    <source>
        <dbReference type="Proteomes" id="UP000006701"/>
    </source>
</evidence>
<keyword evidence="2" id="KW-1185">Reference proteome</keyword>
<dbReference type="AlphaFoldDB" id="A1CBS6"/>
<sequence length="62" mass="7512">MSKLHLNLSRDKEYKLHVFMQAFPSSRQSQTRDKRLFRLKPMVAIEIRNIDSYRKVAVYEKL</sequence>
<reference evidence="1 2" key="1">
    <citation type="journal article" date="2008" name="PLoS Genet.">
        <title>Genomic islands in the pathogenic filamentous fungus Aspergillus fumigatus.</title>
        <authorList>
            <person name="Fedorova N.D."/>
            <person name="Khaldi N."/>
            <person name="Joardar V.S."/>
            <person name="Maiti R."/>
            <person name="Amedeo P."/>
            <person name="Anderson M.J."/>
            <person name="Crabtree J."/>
            <person name="Silva J.C."/>
            <person name="Badger J.H."/>
            <person name="Albarraq A."/>
            <person name="Angiuoli S."/>
            <person name="Bussey H."/>
            <person name="Bowyer P."/>
            <person name="Cotty P.J."/>
            <person name="Dyer P.S."/>
            <person name="Egan A."/>
            <person name="Galens K."/>
            <person name="Fraser-Liggett C.M."/>
            <person name="Haas B.J."/>
            <person name="Inman J.M."/>
            <person name="Kent R."/>
            <person name="Lemieux S."/>
            <person name="Malavazi I."/>
            <person name="Orvis J."/>
            <person name="Roemer T."/>
            <person name="Ronning C.M."/>
            <person name="Sundaram J.P."/>
            <person name="Sutton G."/>
            <person name="Turner G."/>
            <person name="Venter J.C."/>
            <person name="White O.R."/>
            <person name="Whitty B.R."/>
            <person name="Youngman P."/>
            <person name="Wolfe K.H."/>
            <person name="Goldman G.H."/>
            <person name="Wortman J.R."/>
            <person name="Jiang B."/>
            <person name="Denning D.W."/>
            <person name="Nierman W.C."/>
        </authorList>
    </citation>
    <scope>NUCLEOTIDE SEQUENCE [LARGE SCALE GENOMIC DNA]</scope>
    <source>
        <strain evidence="2">ATCC 1007 / CBS 513.65 / DSM 816 / NCTC 3887 / NRRL 1</strain>
    </source>
</reference>
<gene>
    <name evidence="1" type="ORF">ACLA_016400</name>
</gene>